<evidence type="ECO:0000313" key="2">
    <source>
        <dbReference type="EMBL" id="RGI95326.1"/>
    </source>
</evidence>
<name>A0A374NX13_9FIRM</name>
<dbReference type="AlphaFoldDB" id="A0A374NX13"/>
<dbReference type="EMBL" id="QSON01000032">
    <property type="protein sequence ID" value="RGI95326.1"/>
    <property type="molecule type" value="Genomic_DNA"/>
</dbReference>
<reference evidence="2 3" key="1">
    <citation type="submission" date="2018-08" db="EMBL/GenBank/DDBJ databases">
        <title>A genome reference for cultivated species of the human gut microbiota.</title>
        <authorList>
            <person name="Zou Y."/>
            <person name="Xue W."/>
            <person name="Luo G."/>
        </authorList>
    </citation>
    <scope>NUCLEOTIDE SEQUENCE [LARGE SCALE GENOMIC DNA]</scope>
    <source>
        <strain evidence="2 3">TM09-12</strain>
    </source>
</reference>
<sequence>MKPRFKNNMIIHCPERQQALWLIAETEVPERNCKEEAIAGWDKYREKTVYGLMGEPSYEAPTLVWVCSMDDEIMEGKVITEYADLYS</sequence>
<dbReference type="Proteomes" id="UP001055091">
    <property type="component" value="Unassembled WGS sequence"/>
</dbReference>
<dbReference type="EMBL" id="BQNJ01000001">
    <property type="protein sequence ID" value="GKG98460.1"/>
    <property type="molecule type" value="Genomic_DNA"/>
</dbReference>
<proteinExistence type="predicted"/>
<evidence type="ECO:0000313" key="1">
    <source>
        <dbReference type="EMBL" id="GKG98460.1"/>
    </source>
</evidence>
<protein>
    <submittedName>
        <fullName evidence="2">Uncharacterized protein</fullName>
    </submittedName>
</protein>
<accession>A0A374NX13</accession>
<gene>
    <name evidence="1" type="ORF">CE91St55_04420</name>
    <name evidence="2" type="ORF">DXD79_32195</name>
</gene>
<comment type="caution">
    <text evidence="2">The sequence shown here is derived from an EMBL/GenBank/DDBJ whole genome shotgun (WGS) entry which is preliminary data.</text>
</comment>
<dbReference type="RefSeq" id="WP_117633582.1">
    <property type="nucleotide sequence ID" value="NZ_BQNJ01000001.1"/>
</dbReference>
<evidence type="ECO:0000313" key="3">
    <source>
        <dbReference type="Proteomes" id="UP000263014"/>
    </source>
</evidence>
<organism evidence="2 3">
    <name type="scientific">Hungatella hathewayi</name>
    <dbReference type="NCBI Taxonomy" id="154046"/>
    <lineage>
        <taxon>Bacteria</taxon>
        <taxon>Bacillati</taxon>
        <taxon>Bacillota</taxon>
        <taxon>Clostridia</taxon>
        <taxon>Lachnospirales</taxon>
        <taxon>Lachnospiraceae</taxon>
        <taxon>Hungatella</taxon>
    </lineage>
</organism>
<reference evidence="1" key="2">
    <citation type="submission" date="2022-01" db="EMBL/GenBank/DDBJ databases">
        <title>Novel bile acid biosynthetic pathways are enriched in the microbiome of centenarians.</title>
        <authorList>
            <person name="Sato Y."/>
            <person name="Atarashi K."/>
            <person name="Plichta R.D."/>
            <person name="Arai Y."/>
            <person name="Sasajima S."/>
            <person name="Kearney M.S."/>
            <person name="Suda W."/>
            <person name="Takeshita K."/>
            <person name="Sasaki T."/>
            <person name="Okamoto S."/>
            <person name="Skelly N.A."/>
            <person name="Okamura Y."/>
            <person name="Vlamakis H."/>
            <person name="Li Y."/>
            <person name="Tanoue T."/>
            <person name="Takei H."/>
            <person name="Nittono H."/>
            <person name="Narushima S."/>
            <person name="Irie J."/>
            <person name="Itoh H."/>
            <person name="Moriya K."/>
            <person name="Sugiura Y."/>
            <person name="Suematsu M."/>
            <person name="Moritoki N."/>
            <person name="Shibata S."/>
            <person name="Littman R.D."/>
            <person name="Fischbach A.M."/>
            <person name="Uwamino Y."/>
            <person name="Inoue T."/>
            <person name="Honda A."/>
            <person name="Hattori M."/>
            <person name="Murai T."/>
            <person name="Xavier J.R."/>
            <person name="Hirose N."/>
            <person name="Honda K."/>
        </authorList>
    </citation>
    <scope>NUCLEOTIDE SEQUENCE</scope>
    <source>
        <strain evidence="1">CE91-St55</strain>
    </source>
</reference>
<dbReference type="Proteomes" id="UP000263014">
    <property type="component" value="Unassembled WGS sequence"/>
</dbReference>